<dbReference type="RefSeq" id="WP_015853096.1">
    <property type="nucleotide sequence ID" value="NC_012881.1"/>
</dbReference>
<dbReference type="KEGG" id="dsa:Desal_3229"/>
<dbReference type="EMBL" id="CP001649">
    <property type="protein sequence ID" value="ACS81280.1"/>
    <property type="molecule type" value="Genomic_DNA"/>
</dbReference>
<dbReference type="eggNOG" id="COG2331">
    <property type="taxonomic scope" value="Bacteria"/>
</dbReference>
<feature type="compositionally biased region" description="Low complexity" evidence="1">
    <location>
        <begin position="67"/>
        <end position="95"/>
    </location>
</feature>
<dbReference type="OrthoDB" id="9813321at2"/>
<dbReference type="HOGENOM" id="CLU_136025_3_1_7"/>
<dbReference type="PANTHER" id="PTHR34404:SF2">
    <property type="entry name" value="CONSERVED SERINE RICH PROTEIN"/>
    <property type="match status" value="1"/>
</dbReference>
<name>C6C279_MARSD</name>
<protein>
    <submittedName>
        <fullName evidence="3">Regulatory protein, FmdB family</fullName>
    </submittedName>
</protein>
<evidence type="ECO:0000313" key="4">
    <source>
        <dbReference type="Proteomes" id="UP000002601"/>
    </source>
</evidence>
<gene>
    <name evidence="3" type="ordered locus">Desal_3229</name>
</gene>
<evidence type="ECO:0000259" key="2">
    <source>
        <dbReference type="SMART" id="SM00834"/>
    </source>
</evidence>
<sequence length="95" mass="9951">MPIYEYQCHECQQIFEEWQTSFEDKELECPVCGGLATKVLSHSSFVLKGGGWYSSGYCKTDSAAGKTGNSSPAGSGTTASTSSDSSAKSSDSASS</sequence>
<dbReference type="Proteomes" id="UP000002601">
    <property type="component" value="Chromosome"/>
</dbReference>
<dbReference type="Pfam" id="PF09723">
    <property type="entry name" value="Zn_ribbon_8"/>
    <property type="match status" value="1"/>
</dbReference>
<dbReference type="NCBIfam" id="TIGR02605">
    <property type="entry name" value="CxxC_CxxC_SSSS"/>
    <property type="match status" value="1"/>
</dbReference>
<proteinExistence type="predicted"/>
<feature type="domain" description="Putative regulatory protein FmdB zinc ribbon" evidence="2">
    <location>
        <begin position="1"/>
        <end position="41"/>
    </location>
</feature>
<dbReference type="STRING" id="526222.Desal_3229"/>
<dbReference type="SMART" id="SM00834">
    <property type="entry name" value="CxxC_CXXC_SSSS"/>
    <property type="match status" value="1"/>
</dbReference>
<dbReference type="PANTHER" id="PTHR34404">
    <property type="entry name" value="REGULATORY PROTEIN, FMDB FAMILY"/>
    <property type="match status" value="1"/>
</dbReference>
<dbReference type="InterPro" id="IPR013429">
    <property type="entry name" value="Regulatory_FmdB_Zinc_ribbon"/>
</dbReference>
<organism evidence="3 4">
    <name type="scientific">Maridesulfovibrio salexigens (strain ATCC 14822 / DSM 2638 / NCIMB 8403 / VKM B-1763)</name>
    <name type="common">Desulfovibrio salexigens</name>
    <dbReference type="NCBI Taxonomy" id="526222"/>
    <lineage>
        <taxon>Bacteria</taxon>
        <taxon>Pseudomonadati</taxon>
        <taxon>Thermodesulfobacteriota</taxon>
        <taxon>Desulfovibrionia</taxon>
        <taxon>Desulfovibrionales</taxon>
        <taxon>Desulfovibrionaceae</taxon>
        <taxon>Maridesulfovibrio</taxon>
    </lineage>
</organism>
<dbReference type="AlphaFoldDB" id="C6C279"/>
<keyword evidence="4" id="KW-1185">Reference proteome</keyword>
<feature type="region of interest" description="Disordered" evidence="1">
    <location>
        <begin position="62"/>
        <end position="95"/>
    </location>
</feature>
<evidence type="ECO:0000313" key="3">
    <source>
        <dbReference type="EMBL" id="ACS81280.1"/>
    </source>
</evidence>
<reference evidence="3 4" key="1">
    <citation type="submission" date="2009-06" db="EMBL/GenBank/DDBJ databases">
        <title>Complete sequence of Desulfovibrio salexigens DSM 2638.</title>
        <authorList>
            <consortium name="US DOE Joint Genome Institute"/>
            <person name="Lucas S."/>
            <person name="Copeland A."/>
            <person name="Lapidus A."/>
            <person name="Glavina del Rio T."/>
            <person name="Tice H."/>
            <person name="Bruce D."/>
            <person name="Goodwin L."/>
            <person name="Pitluck S."/>
            <person name="Munk A.C."/>
            <person name="Brettin T."/>
            <person name="Detter J.C."/>
            <person name="Han C."/>
            <person name="Tapia R."/>
            <person name="Larimer F."/>
            <person name="Land M."/>
            <person name="Hauser L."/>
            <person name="Kyrpides N."/>
            <person name="Anderson I."/>
            <person name="Wall J.D."/>
            <person name="Arkin A.P."/>
            <person name="Dehal P."/>
            <person name="Chivian D."/>
            <person name="Giles B."/>
            <person name="Hazen T.C."/>
        </authorList>
    </citation>
    <scope>NUCLEOTIDE SEQUENCE [LARGE SCALE GENOMIC DNA]</scope>
    <source>
        <strain evidence="4">ATCC 14822 / DSM 2638 / NCIMB 8403 / VKM B-1763</strain>
    </source>
</reference>
<accession>C6C279</accession>
<evidence type="ECO:0000256" key="1">
    <source>
        <dbReference type="SAM" id="MobiDB-lite"/>
    </source>
</evidence>